<evidence type="ECO:0000256" key="3">
    <source>
        <dbReference type="ARBA" id="ARBA00022679"/>
    </source>
</evidence>
<comment type="caution">
    <text evidence="5">The sequence shown here is derived from an EMBL/GenBank/DDBJ whole genome shotgun (WGS) entry which is preliminary data.</text>
</comment>
<gene>
    <name evidence="5" type="ORF">PG994_002576</name>
</gene>
<evidence type="ECO:0000313" key="5">
    <source>
        <dbReference type="EMBL" id="KAK8078769.1"/>
    </source>
</evidence>
<dbReference type="Gene3D" id="3.90.550.10">
    <property type="entry name" value="Spore Coat Polysaccharide Biosynthesis Protein SpsA, Chain A"/>
    <property type="match status" value="1"/>
</dbReference>
<comment type="similarity">
    <text evidence="1">Belongs to the glycosyltransferase 15 family.</text>
</comment>
<dbReference type="Pfam" id="PF01793">
    <property type="entry name" value="Glyco_transf_15"/>
    <property type="match status" value="1"/>
</dbReference>
<dbReference type="PANTHER" id="PTHR31121">
    <property type="entry name" value="ALPHA-1,2 MANNOSYLTRANSFERASE KTR1"/>
    <property type="match status" value="1"/>
</dbReference>
<proteinExistence type="inferred from homology"/>
<keyword evidence="4" id="KW-0472">Membrane</keyword>
<keyword evidence="6" id="KW-1185">Reference proteome</keyword>
<sequence>MARSNDGHIARSPSQGSIMNIHEFALVDAKFCKTEAADKSFADRQESDTELPLYNEMSKVLNNPSGVLTGASSASDVQSTVAASRLVTFVGLLLLILLVSMYSRDDPMLPGAASPLINIDNEPTIFVYPAPKLHSGYHHEYKQLDPLKWLRDNSHVDPVKVPSKQLLGLQASQPKAALISLVSNSDVVAMVHTVAQFEAHFNSHKLHRYDWVFFNNEEFSDEFKAAVLNISSSRCFFERIPRNHWTVPHWIDHAKFAAARESLKGFGAGKTWQESYHHKSRWNAGLFALESRLQGYEWYWRIEPGVQYTCNFKYDVFRFMRDNNMAFGFNLALLDDASSFPSLWDRTKGFKLSHPNMVHPEADMSWALHTPKDSGEIVRSASTPAGYEIMSEEEEYNNCQFYSNFEIGSLEYFRGQEHQAYFEHLDRSGGFYYERFGDSPVHTLSVNMFLPKRRVWYFHDISNPHALCQNRTTRVEKLTNGPEQDPKKIRAAELNASLLRRRKELDGYRKHFEKEREAPSLYCGHTIGGLDLDNSRLVPYHSKQKKPFHTCIRLWLGGKWLLKKRGWSRKEEMALGGSGYGGYLVDGFGTNPLEGDEPVLHIVDAWRPNSESAFSTRLYSWLYFVLMTIIVATMA</sequence>
<dbReference type="PANTHER" id="PTHR31121:SF7">
    <property type="entry name" value="MANNOSYLTRANSFERASE KTR4-RELATED"/>
    <property type="match status" value="1"/>
</dbReference>
<dbReference type="SUPFAM" id="SSF53448">
    <property type="entry name" value="Nucleotide-diphospho-sugar transferases"/>
    <property type="match status" value="1"/>
</dbReference>
<keyword evidence="3" id="KW-0808">Transferase</keyword>
<evidence type="ECO:0000256" key="4">
    <source>
        <dbReference type="SAM" id="Phobius"/>
    </source>
</evidence>
<dbReference type="InterPro" id="IPR002685">
    <property type="entry name" value="Glyco_trans_15"/>
</dbReference>
<keyword evidence="4" id="KW-1133">Transmembrane helix</keyword>
<evidence type="ECO:0000256" key="1">
    <source>
        <dbReference type="ARBA" id="ARBA00007677"/>
    </source>
</evidence>
<dbReference type="Proteomes" id="UP001480595">
    <property type="component" value="Unassembled WGS sequence"/>
</dbReference>
<dbReference type="EMBL" id="JAQQWL010000003">
    <property type="protein sequence ID" value="KAK8078769.1"/>
    <property type="molecule type" value="Genomic_DNA"/>
</dbReference>
<dbReference type="RefSeq" id="XP_066719840.1">
    <property type="nucleotide sequence ID" value="XM_066853985.1"/>
</dbReference>
<dbReference type="InterPro" id="IPR029044">
    <property type="entry name" value="Nucleotide-diphossugar_trans"/>
</dbReference>
<name>A0ABR1W9B0_9PEZI</name>
<feature type="transmembrane region" description="Helical" evidence="4">
    <location>
        <begin position="82"/>
        <end position="102"/>
    </location>
</feature>
<keyword evidence="2" id="KW-0328">Glycosyltransferase</keyword>
<evidence type="ECO:0000256" key="2">
    <source>
        <dbReference type="ARBA" id="ARBA00022676"/>
    </source>
</evidence>
<dbReference type="GeneID" id="92087048"/>
<organism evidence="5 6">
    <name type="scientific">Apiospora phragmitis</name>
    <dbReference type="NCBI Taxonomy" id="2905665"/>
    <lineage>
        <taxon>Eukaryota</taxon>
        <taxon>Fungi</taxon>
        <taxon>Dikarya</taxon>
        <taxon>Ascomycota</taxon>
        <taxon>Pezizomycotina</taxon>
        <taxon>Sordariomycetes</taxon>
        <taxon>Xylariomycetidae</taxon>
        <taxon>Amphisphaeriales</taxon>
        <taxon>Apiosporaceae</taxon>
        <taxon>Apiospora</taxon>
    </lineage>
</organism>
<reference evidence="5 6" key="1">
    <citation type="submission" date="2023-01" db="EMBL/GenBank/DDBJ databases">
        <title>Analysis of 21 Apiospora genomes using comparative genomics revels a genus with tremendous synthesis potential of carbohydrate active enzymes and secondary metabolites.</title>
        <authorList>
            <person name="Sorensen T."/>
        </authorList>
    </citation>
    <scope>NUCLEOTIDE SEQUENCE [LARGE SCALE GENOMIC DNA]</scope>
    <source>
        <strain evidence="5 6">CBS 135458</strain>
    </source>
</reference>
<keyword evidence="4" id="KW-0812">Transmembrane</keyword>
<accession>A0ABR1W9B0</accession>
<evidence type="ECO:0000313" key="6">
    <source>
        <dbReference type="Proteomes" id="UP001480595"/>
    </source>
</evidence>
<protein>
    <submittedName>
        <fullName evidence="5">Uncharacterized protein</fullName>
    </submittedName>
</protein>